<accession>A0A0G1MIK0</accession>
<evidence type="ECO:0000313" key="2">
    <source>
        <dbReference type="EMBL" id="KKT80637.1"/>
    </source>
</evidence>
<keyword evidence="1" id="KW-0472">Membrane</keyword>
<name>A0A0G1MIK0_9BACT</name>
<evidence type="ECO:0000313" key="3">
    <source>
        <dbReference type="Proteomes" id="UP000034595"/>
    </source>
</evidence>
<dbReference type="EMBL" id="LCJQ01000030">
    <property type="protein sequence ID" value="KKT80637.1"/>
    <property type="molecule type" value="Genomic_DNA"/>
</dbReference>
<feature type="non-terminal residue" evidence="2">
    <location>
        <position position="1371"/>
    </location>
</feature>
<protein>
    <submittedName>
        <fullName evidence="2">Uncharacterized protein</fullName>
    </submittedName>
</protein>
<dbReference type="Proteomes" id="UP000034595">
    <property type="component" value="Unassembled WGS sequence"/>
</dbReference>
<proteinExistence type="predicted"/>
<keyword evidence="1" id="KW-0812">Transmembrane</keyword>
<feature type="transmembrane region" description="Helical" evidence="1">
    <location>
        <begin position="54"/>
        <end position="77"/>
    </location>
</feature>
<gene>
    <name evidence="2" type="ORF">UW78_C0030G0003</name>
</gene>
<comment type="caution">
    <text evidence="2">The sequence shown here is derived from an EMBL/GenBank/DDBJ whole genome shotgun (WGS) entry which is preliminary data.</text>
</comment>
<organism evidence="2 3">
    <name type="scientific">Candidatus Azambacteria bacterium GW2011_GWA1_44_9</name>
    <dbReference type="NCBI Taxonomy" id="1618610"/>
    <lineage>
        <taxon>Bacteria</taxon>
        <taxon>Candidatus Azamiibacteriota</taxon>
    </lineage>
</organism>
<reference evidence="2 3" key="1">
    <citation type="journal article" date="2015" name="Nature">
        <title>rRNA introns, odd ribosomes, and small enigmatic genomes across a large radiation of phyla.</title>
        <authorList>
            <person name="Brown C.T."/>
            <person name="Hug L.A."/>
            <person name="Thomas B.C."/>
            <person name="Sharon I."/>
            <person name="Castelle C.J."/>
            <person name="Singh A."/>
            <person name="Wilkins M.J."/>
            <person name="Williams K.H."/>
            <person name="Banfield J.F."/>
        </authorList>
    </citation>
    <scope>NUCLEOTIDE SEQUENCE [LARGE SCALE GENOMIC DNA]</scope>
</reference>
<dbReference type="PATRIC" id="fig|1618610.3.peg.756"/>
<keyword evidence="1" id="KW-1133">Transmembrane helix</keyword>
<sequence length="1371" mass="139822">MDQEERVKSLDAEIARITKSTRTTVPALLSIHDLLRQKYPWYYKWHLNPWSSKIHTAILSLVLISFLTVGSLSIFGLPHSARAATTTCTWNNGAGTTSWNTSGNWSCGNVPDNTNDVVLDATSNTAITIDATATAASFTVNAGYTQIITANNNLTLDTSQGGTGTFTLGGATYRANATTITIPGSWTNTAGTFTAGTSTVIMTGTGAIDVGTNGYASTKLFKNLTINTSGTVTLSNQISATGILTLTTGTLNGAVGINIPSPTSASFVNNGITYGASKPYIYFILNSTSSGSPDIIPATTLSNPYPNVQMKGNTSSGTNYANLAGDINISGALEILGNQSTNKTVISTTTSNYAITLTSYLAIGYTVATRQAELNINNSTLTVSGNLTIYNGSGSTKLISGASGLIKVGGNFVNSDTLDSTAGGTVEFNKASSTQTLNSGGTGATQLFNNLTHSGAGTLQLITNDINIDGTFTNSAGTFDADTNDKNMTFAGAWNNTGSATFSRGSGTMTFDGTSTVTNSSSAAATLAAVAISGTATLGSNLTMASNSGAGTLNLGAGSYTFTITGTGTPMAVTTFQAGTGSTTIYTGTTTATNIAAKVYNNLTLTPTLATTYSLAGHLNAANSTAMTGNLLINASATLTTTGTNYNIDCVNLTIAASGVLTANGSTFTVSGNWVATGGTFTYGTSTVKMMLSGSITSSSSFYNLEAAQTGQTTTNLGNIYIYHQLVLAGDSTGHWAGEYTNAIFGSTAGLANPCITSNGANFTGSASATFWPNGTTLYIPAGTFYARIIVANVSTTTTETVELSGDITTTDSVRVYSNANGGNVLGSLDMKGYNINTPTILVGVSGNTGRHGQIINSSASTDSTITATAVAGSDAILIYAGAGFNKINASGTKTINLNVAGNWTNSDTFTAGASTVSFTATSGTQTLNSGGTGATQLFNNLTHSGAGTLQLLTNNINIDGNFINSAGTFNTNSLDMSVAGNVNLTTGSFTQGTRTITLDGSGAQSFTAGGTGVGHTPYNITVTNASASGVTFADSLTLATSGTLADNTANSKLTFTAGATYTIPTLDLDGTAGNLVSLRSSTPGTHYHTNVTNAPTLTYVDAQDSDASGGALITANTSNDSGNNTNWTFGSGVTYISGTAYTNENKSTNVGVGISIALSVNGGAKNITTTTTNGVFSFNSVGVAANNTLTFFIDDVTNKGNLVTQVLNTTNDITGLEMYTDDISLRHETAGPMTNTLLATAATLADANMFFSVDGSSVATFSKKLWVESGYNYTPGGGIIDTSDLEVRGTATFAPEANAVSVTGNWTMSATGTFTTSGTITFDKGSSTQTLVSGGKTFSSITHSGAGTLQLTTNDLDTNGTFTNSAGTFD</sequence>
<evidence type="ECO:0000256" key="1">
    <source>
        <dbReference type="SAM" id="Phobius"/>
    </source>
</evidence>